<dbReference type="Gene3D" id="2.60.40.1180">
    <property type="entry name" value="Golgi alpha-mannosidase II"/>
    <property type="match status" value="1"/>
</dbReference>
<proteinExistence type="predicted"/>
<dbReference type="Proteomes" id="UP001642406">
    <property type="component" value="Unassembled WGS sequence"/>
</dbReference>
<dbReference type="InterPro" id="IPR052974">
    <property type="entry name" value="GH79_Enzymes"/>
</dbReference>
<dbReference type="Pfam" id="PF16862">
    <property type="entry name" value="Glyco_hydro_79C"/>
    <property type="match status" value="1"/>
</dbReference>
<evidence type="ECO:0000313" key="3">
    <source>
        <dbReference type="Proteomes" id="UP001642406"/>
    </source>
</evidence>
<name>A0ABP0CY81_9PEZI</name>
<keyword evidence="3" id="KW-1185">Reference proteome</keyword>
<dbReference type="EMBL" id="CAWUHC010000174">
    <property type="protein sequence ID" value="CAK7237087.1"/>
    <property type="molecule type" value="Genomic_DNA"/>
</dbReference>
<dbReference type="PANTHER" id="PTHR36183">
    <property type="entry name" value="BETA-GLUCURONIDASE"/>
    <property type="match status" value="1"/>
</dbReference>
<feature type="domain" description="Beta-glucuronidase C-terminal" evidence="1">
    <location>
        <begin position="130"/>
        <end position="242"/>
    </location>
</feature>
<organism evidence="2 3">
    <name type="scientific">Sporothrix bragantina</name>
    <dbReference type="NCBI Taxonomy" id="671064"/>
    <lineage>
        <taxon>Eukaryota</taxon>
        <taxon>Fungi</taxon>
        <taxon>Dikarya</taxon>
        <taxon>Ascomycota</taxon>
        <taxon>Pezizomycotina</taxon>
        <taxon>Sordariomycetes</taxon>
        <taxon>Sordariomycetidae</taxon>
        <taxon>Ophiostomatales</taxon>
        <taxon>Ophiostomataceae</taxon>
        <taxon>Sporothrix</taxon>
    </lineage>
</organism>
<sequence>MNHTAIADNLTQYQGDIQYLRQNYPNVTYVLGETNSDYVNTNMWAIEGVFGSALWMVDYLMFGMTQNITRMHLIQGTNFGYTAWVPVESNGRAPYVRPPLFGLLFHADVIGRSPEIQVQEVSLNQWDFSAYAVYNTGKLAKYVVVNLDEWNSTTPYARPQKTVTITAPSSSGIHCQHGGMVAKVQRLTAGGASADSGITWGGLTWNYTDGRLAQEGRPAAETIVFDAQGRADLTIASSEAVLVTFL</sequence>
<dbReference type="PANTHER" id="PTHR36183:SF2">
    <property type="entry name" value="BETA-GLUCURONIDASE C-TERMINAL DOMAIN-CONTAINING PROTEIN"/>
    <property type="match status" value="1"/>
</dbReference>
<accession>A0ABP0CY81</accession>
<gene>
    <name evidence="2" type="primary">GTR2_3</name>
    <name evidence="2" type="ORF">SBRCBS47491_009857</name>
</gene>
<evidence type="ECO:0000259" key="1">
    <source>
        <dbReference type="Pfam" id="PF16862"/>
    </source>
</evidence>
<dbReference type="InterPro" id="IPR031728">
    <property type="entry name" value="GlcAase_C"/>
</dbReference>
<reference evidence="2 3" key="1">
    <citation type="submission" date="2024-01" db="EMBL/GenBank/DDBJ databases">
        <authorList>
            <person name="Allen C."/>
            <person name="Tagirdzhanova G."/>
        </authorList>
    </citation>
    <scope>NUCLEOTIDE SEQUENCE [LARGE SCALE GENOMIC DNA]</scope>
</reference>
<protein>
    <submittedName>
        <fullName evidence="2">GTP-binding protein gtr2</fullName>
    </submittedName>
</protein>
<comment type="caution">
    <text evidence="2">The sequence shown here is derived from an EMBL/GenBank/DDBJ whole genome shotgun (WGS) entry which is preliminary data.</text>
</comment>
<evidence type="ECO:0000313" key="2">
    <source>
        <dbReference type="EMBL" id="CAK7237087.1"/>
    </source>
</evidence>
<dbReference type="InterPro" id="IPR013780">
    <property type="entry name" value="Glyco_hydro_b"/>
</dbReference>
<dbReference type="Gene3D" id="3.20.20.80">
    <property type="entry name" value="Glycosidases"/>
    <property type="match status" value="1"/>
</dbReference>